<dbReference type="Proteomes" id="UP000276991">
    <property type="component" value="Unassembled WGS sequence"/>
</dbReference>
<keyword evidence="2" id="KW-0106">Calcium</keyword>
<evidence type="ECO:0000256" key="1">
    <source>
        <dbReference type="ARBA" id="ARBA00022723"/>
    </source>
</evidence>
<dbReference type="EMBL" id="UPTC01001013">
    <property type="protein sequence ID" value="VBB30840.1"/>
    <property type="molecule type" value="Genomic_DNA"/>
</dbReference>
<dbReference type="Gene3D" id="1.10.238.230">
    <property type="match status" value="1"/>
</dbReference>
<dbReference type="GO" id="GO:0000159">
    <property type="term" value="C:protein phosphatase type 2A complex"/>
    <property type="evidence" value="ECO:0007669"/>
    <property type="project" value="TreeGrafter"/>
</dbReference>
<evidence type="ECO:0000256" key="2">
    <source>
        <dbReference type="ARBA" id="ARBA00022837"/>
    </source>
</evidence>
<dbReference type="PANTHER" id="PTHR14095:SF0">
    <property type="entry name" value="MIP22305P"/>
    <property type="match status" value="1"/>
</dbReference>
<evidence type="ECO:0000313" key="5">
    <source>
        <dbReference type="Proteomes" id="UP000276991"/>
    </source>
</evidence>
<name>A0A498SEZ9_ACAVI</name>
<evidence type="ECO:0000313" key="4">
    <source>
        <dbReference type="EMBL" id="VBB30840.1"/>
    </source>
</evidence>
<dbReference type="SUPFAM" id="SSF47473">
    <property type="entry name" value="EF-hand"/>
    <property type="match status" value="2"/>
</dbReference>
<evidence type="ECO:0000259" key="3">
    <source>
        <dbReference type="PROSITE" id="PS50222"/>
    </source>
</evidence>
<dbReference type="InterPro" id="IPR002048">
    <property type="entry name" value="EF_hand_dom"/>
</dbReference>
<gene>
    <name evidence="4" type="ORF">NAV_LOCUS5631</name>
</gene>
<dbReference type="Gene3D" id="1.10.238.220">
    <property type="match status" value="1"/>
</dbReference>
<sequence>MFLQKLEKSRLHRNAMEVTTDDGSNDDGFLLKTVNLSGLSEKIDDKKCVSGVAAAQQNNSTTLLPPVSLSYIPKRTSQRDFMNIVTAVLSPLSFSSAMRMNQKSWYSESASFGGLEMDAINNETKVGINEQSYVLPSITLKGPKNHGKDITWNNQHKSIMDHIPKSSENTVYPDVLNDESESLCISPPHLNPDIFTKLLETPRKFKWFENFEQDQENAWNCSRQTPNSLSYTNYDKKRYIMLSDKNTHDETLIGRITDTLERPQILDSNISQDNQDQVNITTKTPSNYVNLDDLNDNDISSCTSSFLSGNSDTLTSEEIEEKRNESSFEALLPNELNSLTLDKMDILEEANPTSSDISRSHYFHGIPLSKKESCSSLDDVKELFHKYNDRVDLSHMEEICLASKLCPLWKQPLYNCISTSVSNFIDFNEFTNWWKKFKENAYDEASRFVYILTNGSRNFLVADDFEALMQDLIETLPSLSFLKEANTFHQAYIKTVTARIFWTVCHSWKKHISIAELRSSNLLKAIRALEKVDVNEEREFFSYEHFYVIYYNFYLLDKDKKNYLTPFDLSLYSNCALTNLVVERIFSGAVSPNCSMKQIMDYIAFVNFLLAEVDKCHPKSIEYWFRIMDLNGDGRISFDEMERFYNEIVANVVNMDVDTLIFNNLVNMLKDMISPHSPTYFTLSDLKRSPSLARYFFDTFTNWMKHIAQESCKPVRRNVANSRFSDWNRYCKSKYEILRAKLSNNDKETLVNEILNSLNLVMKKEIISAIFQSCELFFF</sequence>
<reference evidence="4 5" key="1">
    <citation type="submission" date="2018-08" db="EMBL/GenBank/DDBJ databases">
        <authorList>
            <person name="Laetsch R D."/>
            <person name="Stevens L."/>
            <person name="Kumar S."/>
            <person name="Blaxter L. M."/>
        </authorList>
    </citation>
    <scope>NUCLEOTIDE SEQUENCE [LARGE SCALE GENOMIC DNA]</scope>
</reference>
<protein>
    <recommendedName>
        <fullName evidence="3">EF-hand domain-containing protein</fullName>
    </recommendedName>
</protein>
<dbReference type="OrthoDB" id="5586at2759"/>
<keyword evidence="1" id="KW-0479">Metal-binding</keyword>
<dbReference type="Pfam" id="PF13499">
    <property type="entry name" value="EF-hand_7"/>
    <property type="match status" value="1"/>
</dbReference>
<dbReference type="GO" id="GO:0005509">
    <property type="term" value="F:calcium ion binding"/>
    <property type="evidence" value="ECO:0007669"/>
    <property type="project" value="InterPro"/>
</dbReference>
<proteinExistence type="predicted"/>
<feature type="domain" description="EF-hand" evidence="3">
    <location>
        <begin position="616"/>
        <end position="651"/>
    </location>
</feature>
<dbReference type="InterPro" id="IPR018247">
    <property type="entry name" value="EF_Hand_1_Ca_BS"/>
</dbReference>
<accession>A0A498SEZ9</accession>
<organism evidence="4 5">
    <name type="scientific">Acanthocheilonema viteae</name>
    <name type="common">Filarial nematode worm</name>
    <name type="synonym">Dipetalonema viteae</name>
    <dbReference type="NCBI Taxonomy" id="6277"/>
    <lineage>
        <taxon>Eukaryota</taxon>
        <taxon>Metazoa</taxon>
        <taxon>Ecdysozoa</taxon>
        <taxon>Nematoda</taxon>
        <taxon>Chromadorea</taxon>
        <taxon>Rhabditida</taxon>
        <taxon>Spirurina</taxon>
        <taxon>Spiruromorpha</taxon>
        <taxon>Filarioidea</taxon>
        <taxon>Onchocercidae</taxon>
        <taxon>Acanthocheilonema</taxon>
    </lineage>
</organism>
<dbReference type="STRING" id="6277.A0A498SEZ9"/>
<dbReference type="Pfam" id="PF17958">
    <property type="entry name" value="EF-hand_13"/>
    <property type="match status" value="1"/>
</dbReference>
<dbReference type="PROSITE" id="PS50222">
    <property type="entry name" value="EF_HAND_2"/>
    <property type="match status" value="1"/>
</dbReference>
<dbReference type="InterPro" id="IPR011992">
    <property type="entry name" value="EF-hand-dom_pair"/>
</dbReference>
<dbReference type="InterPro" id="IPR041534">
    <property type="entry name" value="EF-hand_13"/>
</dbReference>
<keyword evidence="5" id="KW-1185">Reference proteome</keyword>
<dbReference type="Gene3D" id="1.10.238.10">
    <property type="entry name" value="EF-hand"/>
    <property type="match status" value="1"/>
</dbReference>
<dbReference type="AlphaFoldDB" id="A0A498SEZ9"/>
<dbReference type="GO" id="GO:0019888">
    <property type="term" value="F:protein phosphatase regulator activity"/>
    <property type="evidence" value="ECO:0007669"/>
    <property type="project" value="TreeGrafter"/>
</dbReference>
<dbReference type="PROSITE" id="PS00018">
    <property type="entry name" value="EF_HAND_1"/>
    <property type="match status" value="1"/>
</dbReference>
<dbReference type="PANTHER" id="PTHR14095">
    <property type="entry name" value="PHOSPHATASE 2A REGULATORY SUBUNIT-RELATED"/>
    <property type="match status" value="1"/>
</dbReference>